<keyword evidence="1" id="KW-0812">Transmembrane</keyword>
<accession>A0ABM9FM98</accession>
<evidence type="ECO:0000313" key="2">
    <source>
        <dbReference type="EMBL" id="CAH8213272.1"/>
    </source>
</evidence>
<name>A0ABM9FM98_9VIBR</name>
<gene>
    <name evidence="2" type="ORF">VAE063_880309</name>
</gene>
<keyword evidence="1" id="KW-0472">Membrane</keyword>
<keyword evidence="3" id="KW-1185">Reference proteome</keyword>
<feature type="transmembrane region" description="Helical" evidence="1">
    <location>
        <begin position="20"/>
        <end position="37"/>
    </location>
</feature>
<proteinExistence type="predicted"/>
<reference evidence="2" key="1">
    <citation type="submission" date="2022-06" db="EMBL/GenBank/DDBJ databases">
        <authorList>
            <person name="Goudenege D."/>
            <person name="Le Roux F."/>
        </authorList>
    </citation>
    <scope>NUCLEOTIDE SEQUENCE</scope>
    <source>
        <strain evidence="2">12-063</strain>
    </source>
</reference>
<sequence>MLASLIPMTAVPLLNPNCTFIWLIAGAISPMWEVLIYPTQKYKSYSRYG</sequence>
<keyword evidence="1" id="KW-1133">Transmembrane helix</keyword>
<dbReference type="EMBL" id="CALYLK010000128">
    <property type="protein sequence ID" value="CAH8213272.1"/>
    <property type="molecule type" value="Genomic_DNA"/>
</dbReference>
<evidence type="ECO:0000256" key="1">
    <source>
        <dbReference type="SAM" id="Phobius"/>
    </source>
</evidence>
<dbReference type="Proteomes" id="UP001152658">
    <property type="component" value="Unassembled WGS sequence"/>
</dbReference>
<comment type="caution">
    <text evidence="2">The sequence shown here is derived from an EMBL/GenBank/DDBJ whole genome shotgun (WGS) entry which is preliminary data.</text>
</comment>
<organism evidence="2 3">
    <name type="scientific">Vibrio aestuarianus</name>
    <dbReference type="NCBI Taxonomy" id="28171"/>
    <lineage>
        <taxon>Bacteria</taxon>
        <taxon>Pseudomonadati</taxon>
        <taxon>Pseudomonadota</taxon>
        <taxon>Gammaproteobacteria</taxon>
        <taxon>Vibrionales</taxon>
        <taxon>Vibrionaceae</taxon>
        <taxon>Vibrio</taxon>
    </lineage>
</organism>
<evidence type="ECO:0000313" key="3">
    <source>
        <dbReference type="Proteomes" id="UP001152658"/>
    </source>
</evidence>
<protein>
    <submittedName>
        <fullName evidence="2">Uncharacterized protein</fullName>
    </submittedName>
</protein>